<dbReference type="InterPro" id="IPR036291">
    <property type="entry name" value="NAD(P)-bd_dom_sf"/>
</dbReference>
<dbReference type="Pfam" id="PF00106">
    <property type="entry name" value="adh_short"/>
    <property type="match status" value="1"/>
</dbReference>
<dbReference type="RefSeq" id="XP_024749426.1">
    <property type="nucleotide sequence ID" value="XM_024897114.1"/>
</dbReference>
<dbReference type="InterPro" id="IPR002347">
    <property type="entry name" value="SDR_fam"/>
</dbReference>
<keyword evidence="4" id="KW-1185">Reference proteome</keyword>
<dbReference type="PROSITE" id="PS00061">
    <property type="entry name" value="ADH_SHORT"/>
    <property type="match status" value="1"/>
</dbReference>
<sequence length="294" mass="31803">MAAQATTPGRPLTWLITGCSSGFGLSLARIVQANGHNLIATSREPSKTPELISEVEGKGGRWLKLDVNDLNCGMVIDELEAQGQPIDVLVSNAGFCIYNVVENFTDKEVRDLMETLYFGPSRLIRSAVKHQRQRKFGVIVNISSGAALEANPSMGAYAAGKGALDCMAKALAKEVEAFNIRVLTVLLGTFNTGMGNATILGQNPLPEDYKGSMAERLMELMSTGKFAPNGDKDKAMKAVYEVVVGEGVGKNHEAERVLPLGRDLAARIQTVQDYFSHAMQVFGDICNNVYLEMN</sequence>
<comment type="similarity">
    <text evidence="2">Belongs to the short-chain dehydrogenases/reductases (SDR) family.</text>
</comment>
<proteinExistence type="inferred from homology"/>
<dbReference type="PANTHER" id="PTHR43976">
    <property type="entry name" value="SHORT CHAIN DEHYDROGENASE"/>
    <property type="match status" value="1"/>
</dbReference>
<dbReference type="PANTHER" id="PTHR43976:SF6">
    <property type="entry name" value="OXIDOREDUCTASE, PUTATIVE (AFU_ORTHOLOGUE AFUA_1G13950)-RELATED"/>
    <property type="match status" value="1"/>
</dbReference>
<protein>
    <submittedName>
        <fullName evidence="3">NAD(P)-binding protein</fullName>
    </submittedName>
</protein>
<accession>A0A2T4B9V4</accession>
<dbReference type="OrthoDB" id="1274115at2759"/>
<evidence type="ECO:0000256" key="1">
    <source>
        <dbReference type="ARBA" id="ARBA00022857"/>
    </source>
</evidence>
<dbReference type="PRINTS" id="PR00081">
    <property type="entry name" value="GDHRDH"/>
</dbReference>
<dbReference type="AlphaFoldDB" id="A0A2T4B9V4"/>
<evidence type="ECO:0000313" key="4">
    <source>
        <dbReference type="Proteomes" id="UP000241546"/>
    </source>
</evidence>
<dbReference type="PRINTS" id="PR00080">
    <property type="entry name" value="SDRFAMILY"/>
</dbReference>
<dbReference type="EMBL" id="KZ680213">
    <property type="protein sequence ID" value="PTB66106.1"/>
    <property type="molecule type" value="Genomic_DNA"/>
</dbReference>
<name>A0A2T4B9V4_9HYPO</name>
<dbReference type="InterPro" id="IPR020904">
    <property type="entry name" value="Sc_DH/Rdtase_CS"/>
</dbReference>
<dbReference type="SUPFAM" id="SSF51735">
    <property type="entry name" value="NAD(P)-binding Rossmann-fold domains"/>
    <property type="match status" value="1"/>
</dbReference>
<gene>
    <name evidence="3" type="ORF">BBK36DRAFT_1200060</name>
</gene>
<evidence type="ECO:0000313" key="3">
    <source>
        <dbReference type="EMBL" id="PTB66106.1"/>
    </source>
</evidence>
<keyword evidence="1" id="KW-0521">NADP</keyword>
<dbReference type="Gene3D" id="3.40.50.720">
    <property type="entry name" value="NAD(P)-binding Rossmann-like Domain"/>
    <property type="match status" value="1"/>
</dbReference>
<dbReference type="GeneID" id="36605232"/>
<dbReference type="InterPro" id="IPR051911">
    <property type="entry name" value="SDR_oxidoreductase"/>
</dbReference>
<evidence type="ECO:0000256" key="2">
    <source>
        <dbReference type="RuleBase" id="RU000363"/>
    </source>
</evidence>
<reference evidence="4" key="1">
    <citation type="submission" date="2016-07" db="EMBL/GenBank/DDBJ databases">
        <title>Multiple horizontal gene transfer events from other fungi enriched the ability of initially mycotrophic Trichoderma (Ascomycota) to feed on dead plant biomass.</title>
        <authorList>
            <consortium name="DOE Joint Genome Institute"/>
            <person name="Atanasova L."/>
            <person name="Chenthamara K."/>
            <person name="Zhang J."/>
            <person name="Grujic M."/>
            <person name="Henrissat B."/>
            <person name="Kuo A."/>
            <person name="Aerts A."/>
            <person name="Salamov A."/>
            <person name="Lipzen A."/>
            <person name="Labutti K."/>
            <person name="Barry K."/>
            <person name="Miao Y."/>
            <person name="Rahimi M.J."/>
            <person name="Shen Q."/>
            <person name="Grigoriev I.V."/>
            <person name="Kubicek C.P."/>
            <person name="Druzhinina I.S."/>
        </authorList>
    </citation>
    <scope>NUCLEOTIDE SEQUENCE [LARGE SCALE GENOMIC DNA]</scope>
    <source>
        <strain evidence="4">TUCIM 6016</strain>
    </source>
</reference>
<organism evidence="3 4">
    <name type="scientific">Trichoderma citrinoviride</name>
    <dbReference type="NCBI Taxonomy" id="58853"/>
    <lineage>
        <taxon>Eukaryota</taxon>
        <taxon>Fungi</taxon>
        <taxon>Dikarya</taxon>
        <taxon>Ascomycota</taxon>
        <taxon>Pezizomycotina</taxon>
        <taxon>Sordariomycetes</taxon>
        <taxon>Hypocreomycetidae</taxon>
        <taxon>Hypocreales</taxon>
        <taxon>Hypocreaceae</taxon>
        <taxon>Trichoderma</taxon>
    </lineage>
</organism>
<dbReference type="Proteomes" id="UP000241546">
    <property type="component" value="Unassembled WGS sequence"/>
</dbReference>